<accession>A0AAE3HD47</accession>
<dbReference type="GO" id="GO:0008654">
    <property type="term" value="P:phospholipid biosynthetic process"/>
    <property type="evidence" value="ECO:0007669"/>
    <property type="project" value="UniProtKB-KW"/>
</dbReference>
<keyword evidence="11" id="KW-0012">Acyltransferase</keyword>
<evidence type="ECO:0000256" key="3">
    <source>
        <dbReference type="ARBA" id="ARBA00022516"/>
    </source>
</evidence>
<dbReference type="PANTHER" id="PTHR30100:SF1">
    <property type="entry name" value="PHOSPHATE ACYLTRANSFERASE"/>
    <property type="match status" value="1"/>
</dbReference>
<evidence type="ECO:0000313" key="12">
    <source>
        <dbReference type="Proteomes" id="UP001205748"/>
    </source>
</evidence>
<keyword evidence="2 10" id="KW-0963">Cytoplasm</keyword>
<dbReference type="SUPFAM" id="SSF53659">
    <property type="entry name" value="Isocitrate/Isopropylmalate dehydrogenase-like"/>
    <property type="match status" value="1"/>
</dbReference>
<dbReference type="GO" id="GO:0005737">
    <property type="term" value="C:cytoplasm"/>
    <property type="evidence" value="ECO:0007669"/>
    <property type="project" value="UniProtKB-SubCell"/>
</dbReference>
<comment type="catalytic activity">
    <reaction evidence="1 10">
        <text>a fatty acyl-[ACP] + phosphate = an acyl phosphate + holo-[ACP]</text>
        <dbReference type="Rhea" id="RHEA:42292"/>
        <dbReference type="Rhea" id="RHEA-COMP:9685"/>
        <dbReference type="Rhea" id="RHEA-COMP:14125"/>
        <dbReference type="ChEBI" id="CHEBI:43474"/>
        <dbReference type="ChEBI" id="CHEBI:59918"/>
        <dbReference type="ChEBI" id="CHEBI:64479"/>
        <dbReference type="ChEBI" id="CHEBI:138651"/>
        <dbReference type="EC" id="2.3.1.274"/>
    </reaction>
</comment>
<comment type="similarity">
    <text evidence="10">Belongs to the PlsX family.</text>
</comment>
<sequence length="336" mass="36578">MKIYVDGMGGDHAPFEIVKGCVLAAEEYDVSITLIGKQEELQKELWKYQYDKNKINIVNASEIITNDDEPALAIRRKKDSSMVKGMALVKENNQSVLISAGNTGALLAGGLLRIGRIKGILRPALAPVIPTKMGVSLLIDAGANADCKPQNLQQFALMGSIYMNKVIGIELPRVGLVNIGAEAQKGNELTKNTYELLQNTNINFIGNVEARDIPYGVADVLVCDGFTGNVILKLTEGLATFILHSLKEEIFKSARGKIGGYFLKPSLQSFKDQFDYSEHGGAPFLGVKGGLIKAHGSSDANAIKNAIRQGIVYLQQDVATHIEEEIKNLYANREED</sequence>
<evidence type="ECO:0000256" key="5">
    <source>
        <dbReference type="ARBA" id="ARBA00023098"/>
    </source>
</evidence>
<dbReference type="PIRSF" id="PIRSF002465">
    <property type="entry name" value="Phsphlp_syn_PlsX"/>
    <property type="match status" value="1"/>
</dbReference>
<evidence type="ECO:0000256" key="9">
    <source>
        <dbReference type="ARBA" id="ARBA00046608"/>
    </source>
</evidence>
<dbReference type="Pfam" id="PF02504">
    <property type="entry name" value="FA_synthesis"/>
    <property type="match status" value="1"/>
</dbReference>
<comment type="subcellular location">
    <subcellularLocation>
        <location evidence="10">Cytoplasm</location>
    </subcellularLocation>
    <text evidence="10">Associated with the membrane possibly through PlsY.</text>
</comment>
<dbReference type="InterPro" id="IPR012281">
    <property type="entry name" value="Phospholipid_synth_PlsX-like"/>
</dbReference>
<keyword evidence="7 10" id="KW-1208">Phospholipid metabolism</keyword>
<organism evidence="11 12">
    <name type="scientific">Irregularibacter muris</name>
    <dbReference type="NCBI Taxonomy" id="1796619"/>
    <lineage>
        <taxon>Bacteria</taxon>
        <taxon>Bacillati</taxon>
        <taxon>Bacillota</taxon>
        <taxon>Clostridia</taxon>
        <taxon>Eubacteriales</taxon>
        <taxon>Eubacteriaceae</taxon>
        <taxon>Irregularibacter</taxon>
    </lineage>
</organism>
<dbReference type="NCBIfam" id="TIGR00182">
    <property type="entry name" value="plsX"/>
    <property type="match status" value="1"/>
</dbReference>
<gene>
    <name evidence="10 11" type="primary">plsX</name>
    <name evidence="11" type="ORF">NSA47_03980</name>
</gene>
<dbReference type="Gene3D" id="3.40.718.10">
    <property type="entry name" value="Isopropylmalate Dehydrogenase"/>
    <property type="match status" value="1"/>
</dbReference>
<dbReference type="EC" id="2.3.1.274" evidence="8 10"/>
<dbReference type="GO" id="GO:0043811">
    <property type="term" value="F:phosphate:acyl-[acyl carrier protein] acyltransferase activity"/>
    <property type="evidence" value="ECO:0007669"/>
    <property type="project" value="UniProtKB-UniRule"/>
</dbReference>
<evidence type="ECO:0000313" key="11">
    <source>
        <dbReference type="EMBL" id="MCR1898146.1"/>
    </source>
</evidence>
<keyword evidence="12" id="KW-1185">Reference proteome</keyword>
<comment type="subunit">
    <text evidence="9 10">Homodimer. Probably interacts with PlsY.</text>
</comment>
<keyword evidence="4 10" id="KW-0808">Transferase</keyword>
<dbReference type="RefSeq" id="WP_257529604.1">
    <property type="nucleotide sequence ID" value="NZ_JANKAS010000002.1"/>
</dbReference>
<reference evidence="11" key="1">
    <citation type="submission" date="2022-07" db="EMBL/GenBank/DDBJ databases">
        <title>Enhanced cultured diversity of the mouse gut microbiota enables custom-made synthetic communities.</title>
        <authorList>
            <person name="Afrizal A."/>
        </authorList>
    </citation>
    <scope>NUCLEOTIDE SEQUENCE</scope>
    <source>
        <strain evidence="11">DSM 28593</strain>
    </source>
</reference>
<dbReference type="EMBL" id="JANKAS010000002">
    <property type="protein sequence ID" value="MCR1898146.1"/>
    <property type="molecule type" value="Genomic_DNA"/>
</dbReference>
<proteinExistence type="inferred from homology"/>
<evidence type="ECO:0000256" key="1">
    <source>
        <dbReference type="ARBA" id="ARBA00001232"/>
    </source>
</evidence>
<protein>
    <recommendedName>
        <fullName evidence="8 10">Phosphate acyltransferase</fullName>
        <ecNumber evidence="8 10">2.3.1.274</ecNumber>
    </recommendedName>
    <alternativeName>
        <fullName evidence="10">Acyl-ACP phosphotransacylase</fullName>
    </alternativeName>
    <alternativeName>
        <fullName evidence="10">Acyl-[acyl-carrier-protein]--phosphate acyltransferase</fullName>
    </alternativeName>
    <alternativeName>
        <fullName evidence="10">Phosphate-acyl-ACP acyltransferase</fullName>
    </alternativeName>
</protein>
<evidence type="ECO:0000256" key="10">
    <source>
        <dbReference type="HAMAP-Rule" id="MF_00019"/>
    </source>
</evidence>
<dbReference type="GO" id="GO:0006633">
    <property type="term" value="P:fatty acid biosynthetic process"/>
    <property type="evidence" value="ECO:0007669"/>
    <property type="project" value="UniProtKB-UniRule"/>
</dbReference>
<comment type="pathway">
    <text evidence="10">Lipid metabolism; phospholipid metabolism.</text>
</comment>
<dbReference type="PANTHER" id="PTHR30100">
    <property type="entry name" value="FATTY ACID/PHOSPHOLIPID SYNTHESIS PROTEIN PLSX"/>
    <property type="match status" value="1"/>
</dbReference>
<dbReference type="Proteomes" id="UP001205748">
    <property type="component" value="Unassembled WGS sequence"/>
</dbReference>
<dbReference type="AlphaFoldDB" id="A0AAE3HD47"/>
<evidence type="ECO:0000256" key="8">
    <source>
        <dbReference type="ARBA" id="ARBA00024069"/>
    </source>
</evidence>
<dbReference type="HAMAP" id="MF_00019">
    <property type="entry name" value="PlsX"/>
    <property type="match status" value="1"/>
</dbReference>
<evidence type="ECO:0000256" key="2">
    <source>
        <dbReference type="ARBA" id="ARBA00022490"/>
    </source>
</evidence>
<evidence type="ECO:0000256" key="4">
    <source>
        <dbReference type="ARBA" id="ARBA00022679"/>
    </source>
</evidence>
<keyword evidence="3 10" id="KW-0444">Lipid biosynthesis</keyword>
<keyword evidence="5 10" id="KW-0443">Lipid metabolism</keyword>
<keyword evidence="6 10" id="KW-0594">Phospholipid biosynthesis</keyword>
<dbReference type="InterPro" id="IPR003664">
    <property type="entry name" value="FA_synthesis"/>
</dbReference>
<name>A0AAE3HD47_9FIRM</name>
<comment type="caution">
    <text evidence="11">The sequence shown here is derived from an EMBL/GenBank/DDBJ whole genome shotgun (WGS) entry which is preliminary data.</text>
</comment>
<comment type="function">
    <text evidence="10">Catalyzes the reversible formation of acyl-phosphate (acyl-PO(4)) from acyl-[acyl-carrier-protein] (acyl-ACP). This enzyme utilizes acyl-ACP as fatty acyl donor, but not acyl-CoA.</text>
</comment>
<evidence type="ECO:0000256" key="7">
    <source>
        <dbReference type="ARBA" id="ARBA00023264"/>
    </source>
</evidence>
<evidence type="ECO:0000256" key="6">
    <source>
        <dbReference type="ARBA" id="ARBA00023209"/>
    </source>
</evidence>